<protein>
    <recommendedName>
        <fullName evidence="3">DUF2993 domain-containing protein</fullName>
    </recommendedName>
</protein>
<evidence type="ECO:0008006" key="3">
    <source>
        <dbReference type="Google" id="ProtNLM"/>
    </source>
</evidence>
<dbReference type="InterPro" id="IPR021373">
    <property type="entry name" value="DUF2993"/>
</dbReference>
<sequence>MVVALVAVAVGGEFYARDRVGNCVATALEQQVDGDVDVSLGATPLLLTAVTGTVSSISINSDGINLAGPGEAAMRGLQLSSTIHDIRLPEGDGTGTVGSSEATVTWGNDDMLASLQTLPFGMLITGVTSDSTAGTIDVAVAGGLGRISLTPRISGNAVTMEASDITAFGIGLPTGGAQQIIDLLTRNLADYPLEMTPQSVDVTDKGLQVRLTGGQAPLTTTGVQAPLTTTDGPQIDCSIF</sequence>
<organism evidence="1 2">
    <name type="scientific">Tomitella cavernea</name>
    <dbReference type="NCBI Taxonomy" id="1387982"/>
    <lineage>
        <taxon>Bacteria</taxon>
        <taxon>Bacillati</taxon>
        <taxon>Actinomycetota</taxon>
        <taxon>Actinomycetes</taxon>
        <taxon>Mycobacteriales</taxon>
        <taxon>Tomitella</taxon>
    </lineage>
</organism>
<gene>
    <name evidence="1" type="ORF">GCM10023353_29880</name>
</gene>
<evidence type="ECO:0000313" key="2">
    <source>
        <dbReference type="Proteomes" id="UP001500839"/>
    </source>
</evidence>
<dbReference type="EMBL" id="BAABKQ010000001">
    <property type="protein sequence ID" value="GAA4820137.1"/>
    <property type="molecule type" value="Genomic_DNA"/>
</dbReference>
<accession>A0ABP9CX61</accession>
<keyword evidence="2" id="KW-1185">Reference proteome</keyword>
<comment type="caution">
    <text evidence="1">The sequence shown here is derived from an EMBL/GenBank/DDBJ whole genome shotgun (WGS) entry which is preliminary data.</text>
</comment>
<dbReference type="Pfam" id="PF11209">
    <property type="entry name" value="LmeA"/>
    <property type="match status" value="1"/>
</dbReference>
<evidence type="ECO:0000313" key="1">
    <source>
        <dbReference type="EMBL" id="GAA4820137.1"/>
    </source>
</evidence>
<name>A0ABP9CX61_9ACTN</name>
<dbReference type="Proteomes" id="UP001500839">
    <property type="component" value="Unassembled WGS sequence"/>
</dbReference>
<reference evidence="2" key="1">
    <citation type="journal article" date="2019" name="Int. J. Syst. Evol. Microbiol.">
        <title>The Global Catalogue of Microorganisms (GCM) 10K type strain sequencing project: providing services to taxonomists for standard genome sequencing and annotation.</title>
        <authorList>
            <consortium name="The Broad Institute Genomics Platform"/>
            <consortium name="The Broad Institute Genome Sequencing Center for Infectious Disease"/>
            <person name="Wu L."/>
            <person name="Ma J."/>
        </authorList>
    </citation>
    <scope>NUCLEOTIDE SEQUENCE [LARGE SCALE GENOMIC DNA]</scope>
    <source>
        <strain evidence="2">JCM 18542</strain>
    </source>
</reference>
<proteinExistence type="predicted"/>